<dbReference type="PROSITE" id="PS50404">
    <property type="entry name" value="GST_NTER"/>
    <property type="match status" value="1"/>
</dbReference>
<protein>
    <recommendedName>
        <fullName evidence="1">GST N-terminal domain-containing protein</fullName>
    </recommendedName>
</protein>
<dbReference type="PANTHER" id="PTHR34386:SF1">
    <property type="entry name" value="GLUTAREDOXIN-LIKE PROTEIN NRDH"/>
    <property type="match status" value="1"/>
</dbReference>
<accession>X1N2K4</accession>
<name>X1N2K4_9ZZZZ</name>
<organism evidence="2">
    <name type="scientific">marine sediment metagenome</name>
    <dbReference type="NCBI Taxonomy" id="412755"/>
    <lineage>
        <taxon>unclassified sequences</taxon>
        <taxon>metagenomes</taxon>
        <taxon>ecological metagenomes</taxon>
    </lineage>
</organism>
<comment type="caution">
    <text evidence="2">The sequence shown here is derived from an EMBL/GenBank/DDBJ whole genome shotgun (WGS) entry which is preliminary data.</text>
</comment>
<dbReference type="NCBIfam" id="TIGR02196">
    <property type="entry name" value="GlrX_YruB"/>
    <property type="match status" value="1"/>
</dbReference>
<dbReference type="NCBIfam" id="NF041212">
    <property type="entry name" value="Uxx_star"/>
    <property type="match status" value="1"/>
</dbReference>
<dbReference type="InterPro" id="IPR004045">
    <property type="entry name" value="Glutathione_S-Trfase_N"/>
</dbReference>
<dbReference type="PANTHER" id="PTHR34386">
    <property type="entry name" value="GLUTAREDOXIN"/>
    <property type="match status" value="1"/>
</dbReference>
<dbReference type="InterPro" id="IPR002109">
    <property type="entry name" value="Glutaredoxin"/>
</dbReference>
<evidence type="ECO:0000259" key="1">
    <source>
        <dbReference type="PROSITE" id="PS50404"/>
    </source>
</evidence>
<dbReference type="EMBL" id="BARV01023569">
    <property type="protein sequence ID" value="GAI38257.1"/>
    <property type="molecule type" value="Genomic_DNA"/>
</dbReference>
<dbReference type="GO" id="GO:0009055">
    <property type="term" value="F:electron transfer activity"/>
    <property type="evidence" value="ECO:0007669"/>
    <property type="project" value="TreeGrafter"/>
</dbReference>
<dbReference type="GO" id="GO:0045454">
    <property type="term" value="P:cell redox homeostasis"/>
    <property type="evidence" value="ECO:0007669"/>
    <property type="project" value="TreeGrafter"/>
</dbReference>
<dbReference type="PROSITE" id="PS51354">
    <property type="entry name" value="GLUTAREDOXIN_2"/>
    <property type="match status" value="1"/>
</dbReference>
<dbReference type="SUPFAM" id="SSF52833">
    <property type="entry name" value="Thioredoxin-like"/>
    <property type="match status" value="1"/>
</dbReference>
<evidence type="ECO:0000313" key="2">
    <source>
        <dbReference type="EMBL" id="GAI38257.1"/>
    </source>
</evidence>
<dbReference type="InterPro" id="IPR011911">
    <property type="entry name" value="GlrX_YruB"/>
</dbReference>
<proteinExistence type="predicted"/>
<reference evidence="2" key="1">
    <citation type="journal article" date="2014" name="Front. Microbiol.">
        <title>High frequency of phylogenetically diverse reductive dehalogenase-homologous genes in deep subseafloor sedimentary metagenomes.</title>
        <authorList>
            <person name="Kawai M."/>
            <person name="Futagami T."/>
            <person name="Toyoda A."/>
            <person name="Takaki Y."/>
            <person name="Nishi S."/>
            <person name="Hori S."/>
            <person name="Arai W."/>
            <person name="Tsubouchi T."/>
            <person name="Morono Y."/>
            <person name="Uchiyama I."/>
            <person name="Ito T."/>
            <person name="Fujiyama A."/>
            <person name="Inagaki F."/>
            <person name="Takami H."/>
        </authorList>
    </citation>
    <scope>NUCLEOTIDE SEQUENCE</scope>
    <source>
        <strain evidence="2">Expedition CK06-06</strain>
    </source>
</reference>
<gene>
    <name evidence="2" type="ORF">S06H3_38645</name>
</gene>
<dbReference type="Gene3D" id="3.40.30.10">
    <property type="entry name" value="Glutaredoxin"/>
    <property type="match status" value="1"/>
</dbReference>
<dbReference type="AlphaFoldDB" id="X1N2K4"/>
<feature type="domain" description="GST N-terminal" evidence="1">
    <location>
        <begin position="2"/>
        <end position="79"/>
    </location>
</feature>
<sequence length="79" mass="9053">MNKVKVFSSPICPYCTTLKEFLKERGVEFEEIDVSQDEKAMKEMVEKTGQMGVPVIEIDGEIIIGFDREKIIKLLKLES</sequence>
<dbReference type="CDD" id="cd02976">
    <property type="entry name" value="NrdH"/>
    <property type="match status" value="1"/>
</dbReference>
<dbReference type="InterPro" id="IPR051548">
    <property type="entry name" value="Grx-like_ET"/>
</dbReference>
<dbReference type="InterPro" id="IPR036249">
    <property type="entry name" value="Thioredoxin-like_sf"/>
</dbReference>
<dbReference type="Pfam" id="PF00462">
    <property type="entry name" value="Glutaredoxin"/>
    <property type="match status" value="1"/>
</dbReference>